<dbReference type="AlphaFoldDB" id="A0A851JTR4"/>
<keyword evidence="7 10" id="KW-1133">Transmembrane helix</keyword>
<evidence type="ECO:0000256" key="3">
    <source>
        <dbReference type="ARBA" id="ARBA00004586"/>
    </source>
</evidence>
<reference evidence="11" key="1">
    <citation type="submission" date="2019-09" db="EMBL/GenBank/DDBJ databases">
        <title>Bird 10,000 Genomes (B10K) Project - Family phase.</title>
        <authorList>
            <person name="Zhang G."/>
        </authorList>
    </citation>
    <scope>NUCLEOTIDE SEQUENCE</scope>
    <source>
        <strain evidence="11">B10K-DU-001-63</strain>
        <tissue evidence="11">Muscle</tissue>
    </source>
</reference>
<keyword evidence="8 10" id="KW-0472">Membrane</keyword>
<feature type="non-terminal residue" evidence="11">
    <location>
        <position position="426"/>
    </location>
</feature>
<keyword evidence="9" id="KW-0539">Nucleus</keyword>
<dbReference type="GO" id="GO:0006629">
    <property type="term" value="P:lipid metabolic process"/>
    <property type="evidence" value="ECO:0007669"/>
    <property type="project" value="TreeGrafter"/>
</dbReference>
<dbReference type="Proteomes" id="UP000660704">
    <property type="component" value="Unassembled WGS sequence"/>
</dbReference>
<proteinExistence type="inferred from homology"/>
<feature type="transmembrane region" description="Helical" evidence="10">
    <location>
        <begin position="335"/>
        <end position="357"/>
    </location>
</feature>
<evidence type="ECO:0000256" key="2">
    <source>
        <dbReference type="ARBA" id="ARBA00004259"/>
    </source>
</evidence>
<evidence type="ECO:0000256" key="6">
    <source>
        <dbReference type="ARBA" id="ARBA00022824"/>
    </source>
</evidence>
<dbReference type="GO" id="GO:0005637">
    <property type="term" value="C:nuclear inner membrane"/>
    <property type="evidence" value="ECO:0007669"/>
    <property type="project" value="TreeGrafter"/>
</dbReference>
<feature type="transmembrane region" description="Helical" evidence="10">
    <location>
        <begin position="32"/>
        <end position="50"/>
    </location>
</feature>
<comment type="subcellular location">
    <subcellularLocation>
        <location evidence="1">Endomembrane system</location>
        <topology evidence="1">Multi-pass membrane protein</topology>
    </subcellularLocation>
    <subcellularLocation>
        <location evidence="3">Endoplasmic reticulum membrane</location>
    </subcellularLocation>
    <subcellularLocation>
        <location evidence="2">Nucleus envelope</location>
    </subcellularLocation>
</comment>
<sequence>FQQFSDTGSRKEHVKITSEHKPGFLERLSETSAGMLIGLVTFLLAFYLLFTNEGRALRTAKSLNEGLSLVVPLDSIHSISQQNEGRLVHLAGALSTSKPLFDPSYGLSIQAVKLKRNVEMYQWVEYEDSQEYEENGEIKKETKYSYNTEWKSEVVNSRNFDREIGHKNPSAMAVESFTAVSPNVQVGSFVLSKGLVDKIDDFKQLSLSHLEDPHADVTRRGDYFYHSDNPRSPEVGDLRVSFFYAGLSANDPHLGTAAKVSLLMFLYFASSVPNSVTSKCFSLSSKVTVIARQRGDQLVPYHTKSGDVLEILYPGDLSVEEVFQKEHESNTMKTWALRAAGWLSMFVGISLMTRIFYTLVDWFPVVRDLVNVGLKAFALCVASSLSLLTISAGWLFYRPLWALLLALLSVVPIMVARSRVPPKKQQ</sequence>
<evidence type="ECO:0000256" key="7">
    <source>
        <dbReference type="ARBA" id="ARBA00022989"/>
    </source>
</evidence>
<evidence type="ECO:0000256" key="4">
    <source>
        <dbReference type="ARBA" id="ARBA00006627"/>
    </source>
</evidence>
<keyword evidence="12" id="KW-1185">Reference proteome</keyword>
<feature type="non-terminal residue" evidence="11">
    <location>
        <position position="1"/>
    </location>
</feature>
<evidence type="ECO:0000256" key="10">
    <source>
        <dbReference type="SAM" id="Phobius"/>
    </source>
</evidence>
<dbReference type="InterPro" id="IPR012430">
    <property type="entry name" value="TMEM43_fam"/>
</dbReference>
<dbReference type="GO" id="GO:0005789">
    <property type="term" value="C:endoplasmic reticulum membrane"/>
    <property type="evidence" value="ECO:0007669"/>
    <property type="project" value="UniProtKB-SubCell"/>
</dbReference>
<evidence type="ECO:0000256" key="9">
    <source>
        <dbReference type="ARBA" id="ARBA00023242"/>
    </source>
</evidence>
<keyword evidence="5 10" id="KW-0812">Transmembrane</keyword>
<evidence type="ECO:0000313" key="12">
    <source>
        <dbReference type="Proteomes" id="UP000660704"/>
    </source>
</evidence>
<name>A0A851JTR4_9PASS</name>
<gene>
    <name evidence="11" type="primary">Tmem43</name>
    <name evidence="11" type="ORF">DONATR_R05675</name>
</gene>
<feature type="transmembrane region" description="Helical" evidence="10">
    <location>
        <begin position="400"/>
        <end position="420"/>
    </location>
</feature>
<accession>A0A851JTR4</accession>
<dbReference type="PANTHER" id="PTHR13416">
    <property type="match status" value="1"/>
</dbReference>
<evidence type="ECO:0000256" key="1">
    <source>
        <dbReference type="ARBA" id="ARBA00004127"/>
    </source>
</evidence>
<dbReference type="EMBL" id="WBMY01013534">
    <property type="protein sequence ID" value="NXB79061.1"/>
    <property type="molecule type" value="Genomic_DNA"/>
</dbReference>
<comment type="similarity">
    <text evidence="4">Belongs to the TMEM43 family.</text>
</comment>
<organism evidence="11 12">
    <name type="scientific">Donacobius atricapilla</name>
    <dbReference type="NCBI Taxonomy" id="237420"/>
    <lineage>
        <taxon>Eukaryota</taxon>
        <taxon>Metazoa</taxon>
        <taxon>Chordata</taxon>
        <taxon>Craniata</taxon>
        <taxon>Vertebrata</taxon>
        <taxon>Euteleostomi</taxon>
        <taxon>Archelosauria</taxon>
        <taxon>Archosauria</taxon>
        <taxon>Dinosauria</taxon>
        <taxon>Saurischia</taxon>
        <taxon>Theropoda</taxon>
        <taxon>Coelurosauria</taxon>
        <taxon>Aves</taxon>
        <taxon>Neognathae</taxon>
        <taxon>Neoaves</taxon>
        <taxon>Telluraves</taxon>
        <taxon>Australaves</taxon>
        <taxon>Passeriformes</taxon>
        <taxon>Mimidae</taxon>
        <taxon>Donacobius</taxon>
    </lineage>
</organism>
<protein>
    <submittedName>
        <fullName evidence="11">TMM43 protein</fullName>
    </submittedName>
</protein>
<evidence type="ECO:0000313" key="11">
    <source>
        <dbReference type="EMBL" id="NXB79061.1"/>
    </source>
</evidence>
<evidence type="ECO:0000256" key="8">
    <source>
        <dbReference type="ARBA" id="ARBA00023136"/>
    </source>
</evidence>
<comment type="caution">
    <text evidence="11">The sequence shown here is derived from an EMBL/GenBank/DDBJ whole genome shotgun (WGS) entry which is preliminary data.</text>
</comment>
<dbReference type="GO" id="GO:0071763">
    <property type="term" value="P:nuclear membrane organization"/>
    <property type="evidence" value="ECO:0007669"/>
    <property type="project" value="TreeGrafter"/>
</dbReference>
<keyword evidence="6" id="KW-0256">Endoplasmic reticulum</keyword>
<dbReference type="PANTHER" id="PTHR13416:SF2">
    <property type="entry name" value="TRANSMEMBRANE PROTEIN 43"/>
    <property type="match status" value="1"/>
</dbReference>
<evidence type="ECO:0000256" key="5">
    <source>
        <dbReference type="ARBA" id="ARBA00022692"/>
    </source>
</evidence>
<dbReference type="Pfam" id="PF07787">
    <property type="entry name" value="TMEM43"/>
    <property type="match status" value="1"/>
</dbReference>